<dbReference type="SUPFAM" id="SSF55874">
    <property type="entry name" value="ATPase domain of HSP90 chaperone/DNA topoisomerase II/histidine kinase"/>
    <property type="match status" value="1"/>
</dbReference>
<evidence type="ECO:0000256" key="1">
    <source>
        <dbReference type="ARBA" id="ARBA00000085"/>
    </source>
</evidence>
<evidence type="ECO:0000256" key="9">
    <source>
        <dbReference type="SAM" id="Phobius"/>
    </source>
</evidence>
<dbReference type="InterPro" id="IPR011712">
    <property type="entry name" value="Sig_transdc_His_kin_sub3_dim/P"/>
</dbReference>
<evidence type="ECO:0000256" key="5">
    <source>
        <dbReference type="ARBA" id="ARBA00022741"/>
    </source>
</evidence>
<keyword evidence="7" id="KW-0067">ATP-binding</keyword>
<proteinExistence type="predicted"/>
<keyword evidence="9" id="KW-0812">Transmembrane</keyword>
<keyword evidence="3" id="KW-0597">Phosphoprotein</keyword>
<evidence type="ECO:0000256" key="7">
    <source>
        <dbReference type="ARBA" id="ARBA00022840"/>
    </source>
</evidence>
<dbReference type="EC" id="2.7.13.3" evidence="2"/>
<evidence type="ECO:0000313" key="11">
    <source>
        <dbReference type="EMBL" id="WUX51339.1"/>
    </source>
</evidence>
<dbReference type="CDD" id="cd16917">
    <property type="entry name" value="HATPase_UhpB-NarQ-NarX-like"/>
    <property type="match status" value="1"/>
</dbReference>
<keyword evidence="4" id="KW-0808">Transferase</keyword>
<feature type="transmembrane region" description="Helical" evidence="9">
    <location>
        <begin position="61"/>
        <end position="86"/>
    </location>
</feature>
<dbReference type="RefSeq" id="WP_329074984.1">
    <property type="nucleotide sequence ID" value="NZ_CP109495.1"/>
</dbReference>
<evidence type="ECO:0000256" key="6">
    <source>
        <dbReference type="ARBA" id="ARBA00022777"/>
    </source>
</evidence>
<protein>
    <recommendedName>
        <fullName evidence="2">histidine kinase</fullName>
        <ecNumber evidence="2">2.7.13.3</ecNumber>
    </recommendedName>
</protein>
<evidence type="ECO:0000256" key="3">
    <source>
        <dbReference type="ARBA" id="ARBA00022553"/>
    </source>
</evidence>
<dbReference type="EMBL" id="CP109495">
    <property type="protein sequence ID" value="WUX51339.1"/>
    <property type="molecule type" value="Genomic_DNA"/>
</dbReference>
<keyword evidence="5" id="KW-0547">Nucleotide-binding</keyword>
<dbReference type="Gene3D" id="1.20.5.1930">
    <property type="match status" value="1"/>
</dbReference>
<name>A0ABZ2A0A5_STRNV</name>
<dbReference type="InterPro" id="IPR050482">
    <property type="entry name" value="Sensor_HK_TwoCompSys"/>
</dbReference>
<keyword evidence="8" id="KW-0902">Two-component regulatory system</keyword>
<dbReference type="Pfam" id="PF07730">
    <property type="entry name" value="HisKA_3"/>
    <property type="match status" value="1"/>
</dbReference>
<sequence length="379" mass="40384">MSWKERASWRAAGRGAIVTLLVAAVVLNAATISGGRYLAALSATALACGSALLAPRRWWPVAPFLITAATVWWGWPLLLLLSVALFDLSANRKARWAIGCAGVALSANLLGQPETSLWGGDRYGSTVLTPALAVAIGLWLGNRRRLVGALASQVQHLHIESELREEAARNAERSRIASEMHDVLAHRLSLIALHSGVLVSRSDELPGPVAERLALLRTASTEALTDLRDMLGALREDTVRTERTLTPVLRDVEDLVDEARDSGQHIEFTVLGDPGQVPTAHRLAVFRIVQEALTNARKHASGGEVTVHVDYQPPTTFAEIVNSPGTTAGTGTVESGYGLVGLRERVATLAGHLNAGPAGGGAWRVAALIPQPPQNSTER</sequence>
<evidence type="ECO:0000256" key="2">
    <source>
        <dbReference type="ARBA" id="ARBA00012438"/>
    </source>
</evidence>
<evidence type="ECO:0000256" key="8">
    <source>
        <dbReference type="ARBA" id="ARBA00023012"/>
    </source>
</evidence>
<gene>
    <name evidence="11" type="ORF">OG442_07175</name>
</gene>
<feature type="domain" description="Signal transduction histidine kinase subgroup 3 dimerisation and phosphoacceptor" evidence="10">
    <location>
        <begin position="172"/>
        <end position="237"/>
    </location>
</feature>
<comment type="catalytic activity">
    <reaction evidence="1">
        <text>ATP + protein L-histidine = ADP + protein N-phospho-L-histidine.</text>
        <dbReference type="EC" id="2.7.13.3"/>
    </reaction>
</comment>
<dbReference type="Gene3D" id="3.30.565.10">
    <property type="entry name" value="Histidine kinase-like ATPase, C-terminal domain"/>
    <property type="match status" value="1"/>
</dbReference>
<evidence type="ECO:0000313" key="12">
    <source>
        <dbReference type="Proteomes" id="UP001432209"/>
    </source>
</evidence>
<keyword evidence="9" id="KW-0472">Membrane</keyword>
<keyword evidence="6 11" id="KW-0418">Kinase</keyword>
<dbReference type="InterPro" id="IPR036890">
    <property type="entry name" value="HATPase_C_sf"/>
</dbReference>
<evidence type="ECO:0000256" key="4">
    <source>
        <dbReference type="ARBA" id="ARBA00022679"/>
    </source>
</evidence>
<evidence type="ECO:0000259" key="10">
    <source>
        <dbReference type="Pfam" id="PF07730"/>
    </source>
</evidence>
<dbReference type="GO" id="GO:0016301">
    <property type="term" value="F:kinase activity"/>
    <property type="evidence" value="ECO:0007669"/>
    <property type="project" value="UniProtKB-KW"/>
</dbReference>
<dbReference type="PANTHER" id="PTHR24421">
    <property type="entry name" value="NITRATE/NITRITE SENSOR PROTEIN NARX-RELATED"/>
    <property type="match status" value="1"/>
</dbReference>
<keyword evidence="9" id="KW-1133">Transmembrane helix</keyword>
<dbReference type="Proteomes" id="UP001432209">
    <property type="component" value="Chromosome"/>
</dbReference>
<reference evidence="11" key="1">
    <citation type="submission" date="2022-10" db="EMBL/GenBank/DDBJ databases">
        <title>The complete genomes of actinobacterial strains from the NBC collection.</title>
        <authorList>
            <person name="Joergensen T.S."/>
            <person name="Alvarez Arevalo M."/>
            <person name="Sterndorff E.B."/>
            <person name="Faurdal D."/>
            <person name="Vuksanovic O."/>
            <person name="Mourched A.-S."/>
            <person name="Charusanti P."/>
            <person name="Shaw S."/>
            <person name="Blin K."/>
            <person name="Weber T."/>
        </authorList>
    </citation>
    <scope>NUCLEOTIDE SEQUENCE</scope>
    <source>
        <strain evidence="11">NBC_01432</strain>
    </source>
</reference>
<organism evidence="11 12">
    <name type="scientific">Streptomyces niveus</name>
    <name type="common">Streptomyces spheroides</name>
    <dbReference type="NCBI Taxonomy" id="193462"/>
    <lineage>
        <taxon>Bacteria</taxon>
        <taxon>Bacillati</taxon>
        <taxon>Actinomycetota</taxon>
        <taxon>Actinomycetes</taxon>
        <taxon>Kitasatosporales</taxon>
        <taxon>Streptomycetaceae</taxon>
        <taxon>Streptomyces</taxon>
    </lineage>
</organism>
<keyword evidence="12" id="KW-1185">Reference proteome</keyword>
<accession>A0ABZ2A0A5</accession>
<dbReference type="PANTHER" id="PTHR24421:SF10">
    <property type="entry name" value="NITRATE_NITRITE SENSOR PROTEIN NARQ"/>
    <property type="match status" value="1"/>
</dbReference>